<dbReference type="InterPro" id="IPR002893">
    <property type="entry name" value="Znf_MYND"/>
</dbReference>
<dbReference type="SUPFAM" id="SSF144232">
    <property type="entry name" value="HIT/MYND zinc finger-like"/>
    <property type="match status" value="1"/>
</dbReference>
<evidence type="ECO:0000256" key="8">
    <source>
        <dbReference type="ARBA" id="ARBA00022771"/>
    </source>
</evidence>
<comment type="caution">
    <text evidence="16">The sequence shown here is derived from an EMBL/GenBank/DDBJ whole genome shotgun (WGS) entry which is preliminary data.</text>
</comment>
<evidence type="ECO:0000256" key="5">
    <source>
        <dbReference type="ARBA" id="ARBA00022475"/>
    </source>
</evidence>
<gene>
    <name evidence="16" type="ORF">QTP70_022273</name>
</gene>
<evidence type="ECO:0000256" key="13">
    <source>
        <dbReference type="ARBA" id="ARBA00045527"/>
    </source>
</evidence>
<dbReference type="PROSITE" id="PS01360">
    <property type="entry name" value="ZF_MYND_1"/>
    <property type="match status" value="1"/>
</dbReference>
<reference evidence="16" key="1">
    <citation type="submission" date="2023-06" db="EMBL/GenBank/DDBJ databases">
        <title>Male Hemibagrus guttatus genome.</title>
        <authorList>
            <person name="Bian C."/>
        </authorList>
    </citation>
    <scope>NUCLEOTIDE SEQUENCE</scope>
    <source>
        <strain evidence="16">Male_cb2023</strain>
        <tissue evidence="16">Muscle</tissue>
    </source>
</reference>
<keyword evidence="17" id="KW-1185">Reference proteome</keyword>
<dbReference type="Gene3D" id="3.30.420.10">
    <property type="entry name" value="Ribonuclease H-like superfamily/Ribonuclease H"/>
    <property type="match status" value="1"/>
</dbReference>
<dbReference type="InterPro" id="IPR038717">
    <property type="entry name" value="Tc1-like_DDE_dom"/>
</dbReference>
<dbReference type="GO" id="GO:0008270">
    <property type="term" value="F:zinc ion binding"/>
    <property type="evidence" value="ECO:0007669"/>
    <property type="project" value="UniProtKB-KW"/>
</dbReference>
<dbReference type="GO" id="GO:0003676">
    <property type="term" value="F:nucleic acid binding"/>
    <property type="evidence" value="ECO:0007669"/>
    <property type="project" value="InterPro"/>
</dbReference>
<evidence type="ECO:0000256" key="10">
    <source>
        <dbReference type="ARBA" id="ARBA00023136"/>
    </source>
</evidence>
<evidence type="ECO:0000256" key="3">
    <source>
        <dbReference type="ARBA" id="ARBA00005373"/>
    </source>
</evidence>
<dbReference type="GO" id="GO:0120293">
    <property type="term" value="C:dynein axonemal particle"/>
    <property type="evidence" value="ECO:0007669"/>
    <property type="project" value="UniProtKB-SubCell"/>
</dbReference>
<evidence type="ECO:0000256" key="6">
    <source>
        <dbReference type="ARBA" id="ARBA00022490"/>
    </source>
</evidence>
<evidence type="ECO:0000256" key="12">
    <source>
        <dbReference type="ARBA" id="ARBA00024190"/>
    </source>
</evidence>
<evidence type="ECO:0000256" key="9">
    <source>
        <dbReference type="ARBA" id="ARBA00022833"/>
    </source>
</evidence>
<evidence type="ECO:0000256" key="2">
    <source>
        <dbReference type="ARBA" id="ARBA00004607"/>
    </source>
</evidence>
<dbReference type="Proteomes" id="UP001274896">
    <property type="component" value="Unassembled WGS sequence"/>
</dbReference>
<dbReference type="Gene3D" id="6.10.140.2220">
    <property type="match status" value="1"/>
</dbReference>
<dbReference type="Pfam" id="PF01753">
    <property type="entry name" value="zf-MYND"/>
    <property type="match status" value="1"/>
</dbReference>
<evidence type="ECO:0000256" key="11">
    <source>
        <dbReference type="ARBA" id="ARBA00023212"/>
    </source>
</evidence>
<evidence type="ECO:0000313" key="16">
    <source>
        <dbReference type="EMBL" id="KAK3556836.1"/>
    </source>
</evidence>
<organism evidence="16 17">
    <name type="scientific">Hemibagrus guttatus</name>
    <dbReference type="NCBI Taxonomy" id="175788"/>
    <lineage>
        <taxon>Eukaryota</taxon>
        <taxon>Metazoa</taxon>
        <taxon>Chordata</taxon>
        <taxon>Craniata</taxon>
        <taxon>Vertebrata</taxon>
        <taxon>Euteleostomi</taxon>
        <taxon>Actinopterygii</taxon>
        <taxon>Neopterygii</taxon>
        <taxon>Teleostei</taxon>
        <taxon>Ostariophysi</taxon>
        <taxon>Siluriformes</taxon>
        <taxon>Bagridae</taxon>
        <taxon>Hemibagrus</taxon>
    </lineage>
</organism>
<dbReference type="GO" id="GO:0036158">
    <property type="term" value="P:outer dynein arm assembly"/>
    <property type="evidence" value="ECO:0007669"/>
    <property type="project" value="TreeGrafter"/>
</dbReference>
<feature type="domain" description="MYND-type" evidence="15">
    <location>
        <begin position="847"/>
        <end position="883"/>
    </location>
</feature>
<evidence type="ECO:0000256" key="14">
    <source>
        <dbReference type="PROSITE-ProRule" id="PRU00134"/>
    </source>
</evidence>
<evidence type="ECO:0000256" key="1">
    <source>
        <dbReference type="ARBA" id="ARBA00004221"/>
    </source>
</evidence>
<sequence length="901" mass="104004">MATDKRIECVFFSEFHPTLGPKITYQVPEDYISRELFDTVQVYIITKPELQNKLITVTAMDKKLIGCPVCIEHKKYSRNALLFNLGFVCDAQTKTCALEPIVKKLSQYLTTLELESGFISNEDSKQKLLPIMSTLLEELNATGACTLPIDESNTIHLKLIEQRKDPIIVQEYDVPVFTQTKERYIKSQWDLTTQQILPYVDGYRHIQKISAEADVELNLVRIAIQNLLYYGVVTLVSIFQYSNVYCPTPKVQSLIDDKAVQEECLHYVNKPGQRVSIRDVFQLYCGLTPGTTVRDLCSRYAQQLQRVDERKLIQFGLMKGLIRRLQKYPVKVVRDERSRPPKLYTGCHSYDEICCKTARALKMKCGWVFQHDNDPKHTARATKEWLRKKHFKVLEWPSHSPDLNPMENLWRELKIRVAQRQPQNITALEEICMEEWAKLLATVRVLHCTRIIMDTLLLHGEAEGHIQGLERVSLRDVGSPRWFRQHEYIEKLNMQAILHASANQEEFIKDLLVSFEKIPTLVHGMILVEVWKQKVFPILCKLQDFSPKSTFPLYMVIHHEATIINLLETILYHKESCEAAEDAVVDLVDYCHRKLTLLAGRCARGEIPTEDRTSQTEVSDMNTVQDLQNQSSALEFELSLKALSVLRYITDHVESMSVLTRMLNTHNLPCVLVQLVEHSPWSRKSGGKLQKYEGGKWREIPAEDMLKITKLEGQVWIALLNLLLKPDCQRKYNFNNFNKNQLLKLRGFLTEVVIDQLPNLADLQRFLNHLAVTDPAPPKTDLILEQVPEIWNEIIAENSGKWKAIAKHQVKNVFNPSESELREQANRLAETYNLDVMECLIPDKPKCGACGAVAVKRCSRCQGEWYCNRECQVKHWPKHKPACQIMSEATEKLQKELNIKT</sequence>
<dbReference type="GO" id="GO:0034451">
    <property type="term" value="C:centriolar satellite"/>
    <property type="evidence" value="ECO:0007669"/>
    <property type="project" value="UniProtKB-SubCell"/>
</dbReference>
<comment type="function">
    <text evidence="13">Plays a role in axonemal structure organization and motility. Involved in axonemal pre-assembly of inner and outer dynein arms (IDA and ODA, respectively) for proper axoneme building for cilia motility. May act by indirectly regulating transcription of dynein proteins.</text>
</comment>
<keyword evidence="8 14" id="KW-0863">Zinc-finger</keyword>
<dbReference type="InterPro" id="IPR052298">
    <property type="entry name" value="ZMYND10"/>
</dbReference>
<comment type="subcellular location">
    <subcellularLocation>
        <location evidence="1">Apical cell membrane</location>
    </subcellularLocation>
    <subcellularLocation>
        <location evidence="2">Cytoplasm</location>
        <location evidence="2">Cytoskeleton</location>
        <location evidence="2">Microtubule organizing center</location>
        <location evidence="2">Centrosome</location>
        <location evidence="2">Centriolar satellite</location>
    </subcellularLocation>
    <subcellularLocation>
        <location evidence="12">Dynein axonemal particle</location>
    </subcellularLocation>
</comment>
<dbReference type="FunFam" id="6.10.140.2220:FF:000009">
    <property type="entry name" value="Zinc finger MYND domain-containing protein 10"/>
    <property type="match status" value="1"/>
</dbReference>
<dbReference type="GO" id="GO:0036159">
    <property type="term" value="P:inner dynein arm assembly"/>
    <property type="evidence" value="ECO:0007669"/>
    <property type="project" value="TreeGrafter"/>
</dbReference>
<comment type="similarity">
    <text evidence="3">Belongs to the ZMYND10 family.</text>
</comment>
<keyword evidence="7" id="KW-0479">Metal-binding</keyword>
<dbReference type="PANTHER" id="PTHR13244">
    <property type="entry name" value="ZINC FINGER MYND DOMAIN CONTAINING PROTEIN 10"/>
    <property type="match status" value="1"/>
</dbReference>
<protein>
    <recommendedName>
        <fullName evidence="4">Zinc finger MYND domain-containing protein 10</fullName>
    </recommendedName>
</protein>
<dbReference type="Pfam" id="PF13358">
    <property type="entry name" value="DDE_3"/>
    <property type="match status" value="1"/>
</dbReference>
<keyword evidence="9" id="KW-0862">Zinc</keyword>
<dbReference type="EMBL" id="JAUCMX010000001">
    <property type="protein sequence ID" value="KAK3556836.1"/>
    <property type="molecule type" value="Genomic_DNA"/>
</dbReference>
<keyword evidence="5" id="KW-1003">Cell membrane</keyword>
<proteinExistence type="inferred from homology"/>
<dbReference type="InterPro" id="IPR036397">
    <property type="entry name" value="RNaseH_sf"/>
</dbReference>
<evidence type="ECO:0000259" key="15">
    <source>
        <dbReference type="PROSITE" id="PS50865"/>
    </source>
</evidence>
<keyword evidence="11" id="KW-0206">Cytoskeleton</keyword>
<evidence type="ECO:0000256" key="4">
    <source>
        <dbReference type="ARBA" id="ARBA00016317"/>
    </source>
</evidence>
<name>A0AAE0VE92_9TELE</name>
<dbReference type="InterPro" id="IPR009348">
    <property type="entry name" value="NPR2-like"/>
</dbReference>
<dbReference type="PANTHER" id="PTHR13244:SF7">
    <property type="entry name" value="ZINC FINGER MYND DOMAIN-CONTAINING PROTEIN 10"/>
    <property type="match status" value="1"/>
</dbReference>
<dbReference type="PROSITE" id="PS50865">
    <property type="entry name" value="ZF_MYND_2"/>
    <property type="match status" value="1"/>
</dbReference>
<evidence type="ECO:0000256" key="7">
    <source>
        <dbReference type="ARBA" id="ARBA00022723"/>
    </source>
</evidence>
<dbReference type="AlphaFoldDB" id="A0AAE0VE92"/>
<keyword evidence="10" id="KW-0472">Membrane</keyword>
<keyword evidence="6" id="KW-0963">Cytoplasm</keyword>
<dbReference type="GO" id="GO:0044458">
    <property type="term" value="P:motile cilium assembly"/>
    <property type="evidence" value="ECO:0007669"/>
    <property type="project" value="TreeGrafter"/>
</dbReference>
<evidence type="ECO:0000313" key="17">
    <source>
        <dbReference type="Proteomes" id="UP001274896"/>
    </source>
</evidence>
<dbReference type="Pfam" id="PF06218">
    <property type="entry name" value="NPR2"/>
    <property type="match status" value="2"/>
</dbReference>
<accession>A0AAE0VE92</accession>
<dbReference type="GO" id="GO:0016324">
    <property type="term" value="C:apical plasma membrane"/>
    <property type="evidence" value="ECO:0007669"/>
    <property type="project" value="UniProtKB-SubCell"/>
</dbReference>